<feature type="transmembrane region" description="Helical" evidence="1">
    <location>
        <begin position="70"/>
        <end position="93"/>
    </location>
</feature>
<dbReference type="EMBL" id="LJYG01000055">
    <property type="protein sequence ID" value="KRQ13299.1"/>
    <property type="molecule type" value="Genomic_DNA"/>
</dbReference>
<dbReference type="AlphaFoldDB" id="A0A0R3DU76"/>
<keyword evidence="1" id="KW-1133">Transmembrane helix</keyword>
<gene>
    <name evidence="3" type="ORF">AOQ71_15265</name>
</gene>
<dbReference type="RefSeq" id="WP_057747489.1">
    <property type="nucleotide sequence ID" value="NZ_LJYG01000055.1"/>
</dbReference>
<evidence type="ECO:0000313" key="3">
    <source>
        <dbReference type="EMBL" id="KRQ13299.1"/>
    </source>
</evidence>
<dbReference type="Proteomes" id="UP000051936">
    <property type="component" value="Unassembled WGS sequence"/>
</dbReference>
<comment type="caution">
    <text evidence="3">The sequence shown here is derived from an EMBL/GenBank/DDBJ whole genome shotgun (WGS) entry which is preliminary data.</text>
</comment>
<feature type="transmembrane region" description="Helical" evidence="1">
    <location>
        <begin position="37"/>
        <end position="58"/>
    </location>
</feature>
<protein>
    <recommendedName>
        <fullName evidence="5">Copper resistance protein D domain-containing protein</fullName>
    </recommendedName>
</protein>
<name>A0A0R3DU76_9BRAD</name>
<keyword evidence="1" id="KW-0472">Membrane</keyword>
<dbReference type="OrthoDB" id="9812418at2"/>
<feature type="chain" id="PRO_5012859333" description="Copper resistance protein D domain-containing protein" evidence="2">
    <location>
        <begin position="16"/>
        <end position="134"/>
    </location>
</feature>
<evidence type="ECO:0000256" key="2">
    <source>
        <dbReference type="SAM" id="SignalP"/>
    </source>
</evidence>
<keyword evidence="1" id="KW-0812">Transmembrane</keyword>
<evidence type="ECO:0000256" key="1">
    <source>
        <dbReference type="SAM" id="Phobius"/>
    </source>
</evidence>
<keyword evidence="4" id="KW-1185">Reference proteome</keyword>
<evidence type="ECO:0008006" key="5">
    <source>
        <dbReference type="Google" id="ProtNLM"/>
    </source>
</evidence>
<accession>A0A0R3DU76</accession>
<sequence length="134" mass="13794">MQPVLLIAISLHVLAATFWAGSTFACARTTGNDGQQLFAPQLGAAAVAVLSGAYLWKALHEGSFGPTEQLLSAGAVAAIVALVIQITIIRGALQRLRTSSGDDAKVRSQLATGYRSAAILLAVAVLAMAASRYA</sequence>
<evidence type="ECO:0000313" key="4">
    <source>
        <dbReference type="Proteomes" id="UP000051936"/>
    </source>
</evidence>
<organism evidence="3 4">
    <name type="scientific">Bradyrhizobium manausense</name>
    <dbReference type="NCBI Taxonomy" id="989370"/>
    <lineage>
        <taxon>Bacteria</taxon>
        <taxon>Pseudomonadati</taxon>
        <taxon>Pseudomonadota</taxon>
        <taxon>Alphaproteobacteria</taxon>
        <taxon>Hyphomicrobiales</taxon>
        <taxon>Nitrobacteraceae</taxon>
        <taxon>Bradyrhizobium</taxon>
    </lineage>
</organism>
<dbReference type="STRING" id="989370.AOQ71_15265"/>
<keyword evidence="2" id="KW-0732">Signal</keyword>
<proteinExistence type="predicted"/>
<reference evidence="3 4" key="1">
    <citation type="submission" date="2015-09" db="EMBL/GenBank/DDBJ databases">
        <title>Draft Genome Sequence of Bradyrhizobium manausense Strain BR 3351T, a Novel Symbiotic Nitrogen-Fixing Alphaproteobacterium Isolated from Brazilian Amazon Rain Forest.</title>
        <authorList>
            <person name="De Araujo J.L."/>
            <person name="Zilli J.E."/>
        </authorList>
    </citation>
    <scope>NUCLEOTIDE SEQUENCE [LARGE SCALE GENOMIC DNA]</scope>
    <source>
        <strain evidence="3 4">BR3351</strain>
    </source>
</reference>
<feature type="transmembrane region" description="Helical" evidence="1">
    <location>
        <begin position="113"/>
        <end position="131"/>
    </location>
</feature>
<feature type="signal peptide" evidence="2">
    <location>
        <begin position="1"/>
        <end position="15"/>
    </location>
</feature>